<keyword evidence="2" id="KW-0808">Transferase</keyword>
<keyword evidence="2" id="KW-0670">Pyruvate</keyword>
<evidence type="ECO:0000256" key="1">
    <source>
        <dbReference type="SAM" id="MobiDB-lite"/>
    </source>
</evidence>
<dbReference type="RefSeq" id="WP_055192866.1">
    <property type="nucleotide sequence ID" value="NZ_FPBS01000003.1"/>
</dbReference>
<dbReference type="GO" id="GO:0016746">
    <property type="term" value="F:acyltransferase activity"/>
    <property type="evidence" value="ECO:0007669"/>
    <property type="project" value="UniProtKB-KW"/>
</dbReference>
<accession>A0A0P7HZ26</accession>
<dbReference type="InterPro" id="IPR021395">
    <property type="entry name" value="DUF3035"/>
</dbReference>
<dbReference type="PROSITE" id="PS51257">
    <property type="entry name" value="PROKAR_LIPOPROTEIN"/>
    <property type="match status" value="1"/>
</dbReference>
<dbReference type="STRING" id="154981.AKJ29_03585"/>
<keyword evidence="3" id="KW-1185">Reference proteome</keyword>
<dbReference type="Pfam" id="PF11233">
    <property type="entry name" value="DUF3035"/>
    <property type="match status" value="1"/>
</dbReference>
<dbReference type="EMBL" id="LKBA01000024">
    <property type="protein sequence ID" value="KPN61831.1"/>
    <property type="molecule type" value="Genomic_DNA"/>
</dbReference>
<keyword evidence="2" id="KW-0012">Acyltransferase</keyword>
<protein>
    <submittedName>
        <fullName evidence="2">Pyruvate/2-oxoglutarate dehydrogenase complex, dihydrolipoamide acyltransferase (E2) component</fullName>
    </submittedName>
</protein>
<comment type="caution">
    <text evidence="2">The sequence shown here is derived from an EMBL/GenBank/DDBJ whole genome shotgun (WGS) entry which is preliminary data.</text>
</comment>
<dbReference type="Proteomes" id="UP000050471">
    <property type="component" value="Unassembled WGS sequence"/>
</dbReference>
<gene>
    <name evidence="2" type="ORF">AKJ29_03585</name>
</gene>
<evidence type="ECO:0000313" key="2">
    <source>
        <dbReference type="EMBL" id="KPN61831.1"/>
    </source>
</evidence>
<proteinExistence type="predicted"/>
<reference evidence="2 3" key="1">
    <citation type="submission" date="2015-09" db="EMBL/GenBank/DDBJ databases">
        <title>Draft genome sequence of Aliiroseovarius crassostreae CV919-312TSm, the causative agent of Roseovarius Oyster Disease (formerly Juvenile Oyster Disease).</title>
        <authorList>
            <person name="Kessner L."/>
            <person name="Spinard E."/>
            <person name="Nelson D."/>
        </authorList>
    </citation>
    <scope>NUCLEOTIDE SEQUENCE [LARGE SCALE GENOMIC DNA]</scope>
    <source>
        <strain evidence="2 3">CV919-312</strain>
    </source>
</reference>
<organism evidence="2 3">
    <name type="scientific">Aliiroseovarius crassostreae</name>
    <dbReference type="NCBI Taxonomy" id="154981"/>
    <lineage>
        <taxon>Bacteria</taxon>
        <taxon>Pseudomonadati</taxon>
        <taxon>Pseudomonadota</taxon>
        <taxon>Alphaproteobacteria</taxon>
        <taxon>Rhodobacterales</taxon>
        <taxon>Paracoccaceae</taxon>
        <taxon>Aliiroseovarius</taxon>
    </lineage>
</organism>
<feature type="region of interest" description="Disordered" evidence="1">
    <location>
        <begin position="33"/>
        <end position="74"/>
    </location>
</feature>
<evidence type="ECO:0000313" key="3">
    <source>
        <dbReference type="Proteomes" id="UP000050471"/>
    </source>
</evidence>
<name>A0A0P7HZ26_9RHOB</name>
<dbReference type="AlphaFoldDB" id="A0A0P7HZ26"/>
<sequence length="179" mass="19816">MHNVTMKVLILGATVFAISACSSDDNPRLMNLKSTQSSPDEFAVLPTKPLQEPPSYRDLPTPTPGGSNLTDPTPVKDAVAALGGKPGLLDDTGIRRSETALVSYAGRKGVTGNIRQALAAEDLEWRRENDGRLLERLFDVNVYFRAYERMELDQHRELERLRRAGVWTPSAPPEFLPTE</sequence>